<sequence length="158" mass="18617">MGEVNTDIMQLREEILKESAAFYGDFYGLPPLASKINSYLMFDFNREGKTFEELVEYFSASKSSISSNLNTLLSLQLIKDITKPNQRKRYFITNDEFAKIRLSNVAKRLRREADLLEQFGKYRDLTDKKENPDRLKWKIYKELLKESADNIEENIKQL</sequence>
<proteinExistence type="predicted"/>
<dbReference type="InterPro" id="IPR036390">
    <property type="entry name" value="WH_DNA-bd_sf"/>
</dbReference>
<gene>
    <name evidence="1" type="ORF">BPO_0154</name>
</gene>
<dbReference type="SUPFAM" id="SSF46785">
    <property type="entry name" value="Winged helix' DNA-binding domain"/>
    <property type="match status" value="1"/>
</dbReference>
<accession>A0AAU0EZY7</accession>
<name>A0AAU0EZY7_9FLAO</name>
<evidence type="ECO:0000313" key="1">
    <source>
        <dbReference type="EMBL" id="WOC50801.1"/>
    </source>
</evidence>
<keyword evidence="2" id="KW-1185">Reference proteome</keyword>
<evidence type="ECO:0008006" key="3">
    <source>
        <dbReference type="Google" id="ProtNLM"/>
    </source>
</evidence>
<reference evidence="1" key="1">
    <citation type="submission" date="2023-10" db="EMBL/GenBank/DDBJ databases">
        <title>Characterization and whole genome sequencing of a novel strain of Bergeyella porcorum QD2021 isolated from pig.</title>
        <authorList>
            <person name="Liu G."/>
            <person name="Chen C."/>
            <person name="Han X."/>
        </authorList>
    </citation>
    <scope>NUCLEOTIDE SEQUENCE</scope>
    <source>
        <strain evidence="1">QD2021</strain>
    </source>
</reference>
<dbReference type="AlphaFoldDB" id="A0AAU0EZY7"/>
<evidence type="ECO:0000313" key="2">
    <source>
        <dbReference type="Proteomes" id="UP001432059"/>
    </source>
</evidence>
<dbReference type="KEGG" id="bpor:BPO_0154"/>
<dbReference type="Proteomes" id="UP001432059">
    <property type="component" value="Chromosome"/>
</dbReference>
<dbReference type="InterPro" id="IPR036388">
    <property type="entry name" value="WH-like_DNA-bd_sf"/>
</dbReference>
<protein>
    <recommendedName>
        <fullName evidence="3">Transcriptional regulator</fullName>
    </recommendedName>
</protein>
<organism evidence="1 2">
    <name type="scientific">Bergeyella porcorum</name>
    <dbReference type="NCBI Taxonomy" id="1735111"/>
    <lineage>
        <taxon>Bacteria</taxon>
        <taxon>Pseudomonadati</taxon>
        <taxon>Bacteroidota</taxon>
        <taxon>Flavobacteriia</taxon>
        <taxon>Flavobacteriales</taxon>
        <taxon>Weeksellaceae</taxon>
        <taxon>Bergeyella</taxon>
    </lineage>
</organism>
<dbReference type="EMBL" id="CP136426">
    <property type="protein sequence ID" value="WOC50801.1"/>
    <property type="molecule type" value="Genomic_DNA"/>
</dbReference>
<dbReference type="Gene3D" id="1.10.10.10">
    <property type="entry name" value="Winged helix-like DNA-binding domain superfamily/Winged helix DNA-binding domain"/>
    <property type="match status" value="1"/>
</dbReference>